<dbReference type="AlphaFoldDB" id="A0A5N5QG35"/>
<evidence type="ECO:0000313" key="2">
    <source>
        <dbReference type="Proteomes" id="UP000383932"/>
    </source>
</evidence>
<protein>
    <submittedName>
        <fullName evidence="1">F-box-like domain containing protein</fullName>
    </submittedName>
</protein>
<comment type="caution">
    <text evidence="1">The sequence shown here is derived from an EMBL/GenBank/DDBJ whole genome shotgun (WGS) entry which is preliminary data.</text>
</comment>
<organism evidence="1 2">
    <name type="scientific">Ceratobasidium theobromae</name>
    <dbReference type="NCBI Taxonomy" id="1582974"/>
    <lineage>
        <taxon>Eukaryota</taxon>
        <taxon>Fungi</taxon>
        <taxon>Dikarya</taxon>
        <taxon>Basidiomycota</taxon>
        <taxon>Agaricomycotina</taxon>
        <taxon>Agaricomycetes</taxon>
        <taxon>Cantharellales</taxon>
        <taxon>Ceratobasidiaceae</taxon>
        <taxon>Ceratobasidium</taxon>
    </lineage>
</organism>
<name>A0A5N5QG35_9AGAM</name>
<proteinExistence type="predicted"/>
<dbReference type="EMBL" id="SSOP01000170">
    <property type="protein sequence ID" value="KAB5590438.1"/>
    <property type="molecule type" value="Genomic_DNA"/>
</dbReference>
<dbReference type="Gene3D" id="1.20.1280.50">
    <property type="match status" value="1"/>
</dbReference>
<dbReference type="OrthoDB" id="3252356at2759"/>
<gene>
    <name evidence="1" type="ORF">CTheo_6130</name>
</gene>
<accession>A0A5N5QG35</accession>
<keyword evidence="2" id="KW-1185">Reference proteome</keyword>
<sequence length="557" mass="63743">MIKELEDAAQLLQSALERYTNTCLFIANTHNAPNEPYDIIRKSLASINNVFSLVASYKKKWNHAKAVINQTRNSLSIVPINSLPDELIARIFRSVLDTVARRDMNPVIQCEGNLPTHAKDFLHICSRWRRIAVSSCVLWRRVNVVLSHPHFYKLLDRGAMSASFSGGLPLDIYIVDRFGDPIDLEEDDEEETYIDLRLRKLCCIVLPRARSFTLSLHTGPLRNRSISPLLNHCIANFTPGTLTRLSITTHQLECREPSRADRAYILAKSELPPVRGYNTVIWRLDTTTSHIDELLRPITELHLDAAYFHWDSCAYHGLTELILTNQYERRNDLKIISVSQLVQILRSSPRLGVLWFGMDLMEEEDDAQFPPPVELHELKALVLSSPFRSREIVLQLISAGPKLQRMGIIQADSEMSSALPSEEGLVKFCTRSRIMQFYLDMKGRTRPTRLSQIFKLFPDLQTLIMFGSSPVDDDTTNPDLNGDLSTHPIRDELRLIGIRLLFRKSLKPMERRFKKITLSGCPVIEPEMENRFGEWGTLCKVVGSRYDFDLADWSRGL</sequence>
<evidence type="ECO:0000313" key="1">
    <source>
        <dbReference type="EMBL" id="KAB5590438.1"/>
    </source>
</evidence>
<reference evidence="1 2" key="1">
    <citation type="journal article" date="2019" name="Fungal Biol. Biotechnol.">
        <title>Draft genome sequence of fastidious pathogen Ceratobasidium theobromae, which causes vascular-streak dieback in Theobroma cacao.</title>
        <authorList>
            <person name="Ali S.S."/>
            <person name="Asman A."/>
            <person name="Shao J."/>
            <person name="Firmansyah A.P."/>
            <person name="Susilo A.W."/>
            <person name="Rosmana A."/>
            <person name="McMahon P."/>
            <person name="Junaid M."/>
            <person name="Guest D."/>
            <person name="Kheng T.Y."/>
            <person name="Meinhardt L.W."/>
            <person name="Bailey B.A."/>
        </authorList>
    </citation>
    <scope>NUCLEOTIDE SEQUENCE [LARGE SCALE GENOMIC DNA]</scope>
    <source>
        <strain evidence="1 2">CT2</strain>
    </source>
</reference>
<dbReference type="Proteomes" id="UP000383932">
    <property type="component" value="Unassembled WGS sequence"/>
</dbReference>